<comment type="similarity">
    <text evidence="1">Belongs to the GEM family.</text>
</comment>
<name>A0A2U1LPV0_ARTAN</name>
<dbReference type="PANTHER" id="PTHR31969">
    <property type="entry name" value="GEM-LIKE PROTEIN 2"/>
    <property type="match status" value="1"/>
</dbReference>
<dbReference type="Proteomes" id="UP000245207">
    <property type="component" value="Unassembled WGS sequence"/>
</dbReference>
<dbReference type="OrthoDB" id="1736712at2759"/>
<proteinExistence type="inferred from homology"/>
<dbReference type="InterPro" id="IPR011993">
    <property type="entry name" value="PH-like_dom_sf"/>
</dbReference>
<evidence type="ECO:0000256" key="1">
    <source>
        <dbReference type="ARBA" id="ARBA00009414"/>
    </source>
</evidence>
<organism evidence="4 5">
    <name type="scientific">Artemisia annua</name>
    <name type="common">Sweet wormwood</name>
    <dbReference type="NCBI Taxonomy" id="35608"/>
    <lineage>
        <taxon>Eukaryota</taxon>
        <taxon>Viridiplantae</taxon>
        <taxon>Streptophyta</taxon>
        <taxon>Embryophyta</taxon>
        <taxon>Tracheophyta</taxon>
        <taxon>Spermatophyta</taxon>
        <taxon>Magnoliopsida</taxon>
        <taxon>eudicotyledons</taxon>
        <taxon>Gunneridae</taxon>
        <taxon>Pentapetalae</taxon>
        <taxon>asterids</taxon>
        <taxon>campanulids</taxon>
        <taxon>Asterales</taxon>
        <taxon>Asteraceae</taxon>
        <taxon>Asteroideae</taxon>
        <taxon>Anthemideae</taxon>
        <taxon>Artemisiinae</taxon>
        <taxon>Artemisia</taxon>
    </lineage>
</organism>
<feature type="region of interest" description="Disordered" evidence="2">
    <location>
        <begin position="36"/>
        <end position="67"/>
    </location>
</feature>
<dbReference type="EMBL" id="PKPP01008310">
    <property type="protein sequence ID" value="PWA51027.1"/>
    <property type="molecule type" value="Genomic_DNA"/>
</dbReference>
<gene>
    <name evidence="4" type="ORF">CTI12_AA465780</name>
</gene>
<evidence type="ECO:0000313" key="4">
    <source>
        <dbReference type="EMBL" id="PWA51027.1"/>
    </source>
</evidence>
<dbReference type="InterPro" id="IPR037848">
    <property type="entry name" value="GEM-like"/>
</dbReference>
<sequence>MFVIEWHGSIDAGCGFVNPGLTEEVEAVEDHQVAENQHVTDENNDEEQLVNTEQENPAEAGNDPDPVYATENQAALRRSSRVPTMPTRFNDFIMGSSSRTSTLINIMIQKTLPNNFNIKHNQIIATEDQNMDHRFSSNVMGVPVKSTRGLLLSKPYQPVLTLPTSSKINGIEIKDSLVVSIKNHVSLGPKLLNIVKHKLGYGAKILPLGREGKIFSKTFGTSDCEKLVHASRCCIYTTAGAIAGTLFVSNERVSFCSDRSLKTYSTTGEVLNFQYKVSIPLGKIKGVGESLNMKRPSKKYLEFVTVDGFNFWFLSFTNYKKTLRYLYQTISHNCLSN</sequence>
<dbReference type="STRING" id="35608.A0A2U1LPV0"/>
<comment type="caution">
    <text evidence="4">The sequence shown here is derived from an EMBL/GenBank/DDBJ whole genome shotgun (WGS) entry which is preliminary data.</text>
</comment>
<dbReference type="Gene3D" id="2.30.29.30">
    <property type="entry name" value="Pleckstrin-homology domain (PH domain)/Phosphotyrosine-binding domain (PTB)"/>
    <property type="match status" value="1"/>
</dbReference>
<dbReference type="Pfam" id="PF02893">
    <property type="entry name" value="GRAM"/>
    <property type="match status" value="1"/>
</dbReference>
<evidence type="ECO:0000313" key="5">
    <source>
        <dbReference type="Proteomes" id="UP000245207"/>
    </source>
</evidence>
<dbReference type="AlphaFoldDB" id="A0A2U1LPV0"/>
<feature type="domain" description="GRAM" evidence="3">
    <location>
        <begin position="213"/>
        <end position="291"/>
    </location>
</feature>
<reference evidence="4 5" key="1">
    <citation type="journal article" date="2018" name="Mol. Plant">
        <title>The genome of Artemisia annua provides insight into the evolution of Asteraceae family and artemisinin biosynthesis.</title>
        <authorList>
            <person name="Shen Q."/>
            <person name="Zhang L."/>
            <person name="Liao Z."/>
            <person name="Wang S."/>
            <person name="Yan T."/>
            <person name="Shi P."/>
            <person name="Liu M."/>
            <person name="Fu X."/>
            <person name="Pan Q."/>
            <person name="Wang Y."/>
            <person name="Lv Z."/>
            <person name="Lu X."/>
            <person name="Zhang F."/>
            <person name="Jiang W."/>
            <person name="Ma Y."/>
            <person name="Chen M."/>
            <person name="Hao X."/>
            <person name="Li L."/>
            <person name="Tang Y."/>
            <person name="Lv G."/>
            <person name="Zhou Y."/>
            <person name="Sun X."/>
            <person name="Brodelius P.E."/>
            <person name="Rose J.K.C."/>
            <person name="Tang K."/>
        </authorList>
    </citation>
    <scope>NUCLEOTIDE SEQUENCE [LARGE SCALE GENOMIC DNA]</scope>
    <source>
        <strain evidence="5">cv. Huhao1</strain>
        <tissue evidence="4">Leaf</tissue>
    </source>
</reference>
<protein>
    <submittedName>
        <fullName evidence="4">GRAM-like protein</fullName>
    </submittedName>
</protein>
<dbReference type="InterPro" id="IPR004182">
    <property type="entry name" value="GRAM"/>
</dbReference>
<keyword evidence="5" id="KW-1185">Reference proteome</keyword>
<dbReference type="SMART" id="SM00568">
    <property type="entry name" value="GRAM"/>
    <property type="match status" value="1"/>
</dbReference>
<accession>A0A2U1LPV0</accession>
<evidence type="ECO:0000256" key="2">
    <source>
        <dbReference type="SAM" id="MobiDB-lite"/>
    </source>
</evidence>
<evidence type="ECO:0000259" key="3">
    <source>
        <dbReference type="SMART" id="SM00568"/>
    </source>
</evidence>